<keyword evidence="5" id="KW-1185">Reference proteome</keyword>
<comment type="caution">
    <text evidence="4">The sequence shown here is derived from an EMBL/GenBank/DDBJ whole genome shotgun (WGS) entry which is preliminary data.</text>
</comment>
<evidence type="ECO:0000256" key="1">
    <source>
        <dbReference type="ARBA" id="ARBA00022857"/>
    </source>
</evidence>
<dbReference type="InterPro" id="IPR036291">
    <property type="entry name" value="NAD(P)-bd_dom_sf"/>
</dbReference>
<gene>
    <name evidence="4" type="ORF">GCM10011609_33290</name>
</gene>
<protein>
    <submittedName>
        <fullName evidence="4">Oxidoreductase</fullName>
    </submittedName>
</protein>
<name>A0ABQ2HY12_9PSEU</name>
<dbReference type="InterPro" id="IPR020843">
    <property type="entry name" value="ER"/>
</dbReference>
<dbReference type="Gene3D" id="3.90.180.10">
    <property type="entry name" value="Medium-chain alcohol dehydrogenases, catalytic domain"/>
    <property type="match status" value="1"/>
</dbReference>
<dbReference type="SMART" id="SM00829">
    <property type="entry name" value="PKS_ER"/>
    <property type="match status" value="1"/>
</dbReference>
<evidence type="ECO:0000259" key="3">
    <source>
        <dbReference type="SMART" id="SM00829"/>
    </source>
</evidence>
<evidence type="ECO:0000313" key="5">
    <source>
        <dbReference type="Proteomes" id="UP000597656"/>
    </source>
</evidence>
<reference evidence="5" key="1">
    <citation type="journal article" date="2019" name="Int. J. Syst. Evol. Microbiol.">
        <title>The Global Catalogue of Microorganisms (GCM) 10K type strain sequencing project: providing services to taxonomists for standard genome sequencing and annotation.</title>
        <authorList>
            <consortium name="The Broad Institute Genomics Platform"/>
            <consortium name="The Broad Institute Genome Sequencing Center for Infectious Disease"/>
            <person name="Wu L."/>
            <person name="Ma J."/>
        </authorList>
    </citation>
    <scope>NUCLEOTIDE SEQUENCE [LARGE SCALE GENOMIC DNA]</scope>
    <source>
        <strain evidence="5">CGMCC 4.7319</strain>
    </source>
</reference>
<dbReference type="Pfam" id="PF13602">
    <property type="entry name" value="ADH_zinc_N_2"/>
    <property type="match status" value="1"/>
</dbReference>
<accession>A0ABQ2HY12</accession>
<dbReference type="InterPro" id="IPR011032">
    <property type="entry name" value="GroES-like_sf"/>
</dbReference>
<dbReference type="SUPFAM" id="SSF50129">
    <property type="entry name" value="GroES-like"/>
    <property type="match status" value="1"/>
</dbReference>
<dbReference type="PANTHER" id="PTHR48106:SF18">
    <property type="entry name" value="QUINONE OXIDOREDUCTASE PIG3"/>
    <property type="match status" value="1"/>
</dbReference>
<keyword evidence="1" id="KW-0521">NADP</keyword>
<evidence type="ECO:0000313" key="4">
    <source>
        <dbReference type="EMBL" id="GGM93110.1"/>
    </source>
</evidence>
<dbReference type="InterPro" id="IPR013154">
    <property type="entry name" value="ADH-like_N"/>
</dbReference>
<organism evidence="4 5">
    <name type="scientific">Lentzea pudingi</name>
    <dbReference type="NCBI Taxonomy" id="1789439"/>
    <lineage>
        <taxon>Bacteria</taxon>
        <taxon>Bacillati</taxon>
        <taxon>Actinomycetota</taxon>
        <taxon>Actinomycetes</taxon>
        <taxon>Pseudonocardiales</taxon>
        <taxon>Pseudonocardiaceae</taxon>
        <taxon>Lentzea</taxon>
    </lineage>
</organism>
<sequence length="317" mass="32557">MKAVVLKAFGGAENLVLADLPDPRPRPGEVLVEVKAAGVGHVDVMSRRGEFGGSSSPGFVPGIEVAGVVVGTGEDVDDAWVGRRVYAMLDRTGGGYAELVTAEVEAVVALPDQVGAAEAVALGFNALTALTSLERAQVREADKTLVRGAGGGVGLMATLLGIHLGAAVTAVTSTALRGERLAALGASTVVNRFADARAYEDYDVIIDPVGGPEFDRFLEKLAPNGRYVLCGGVAGFPTPDFGSTLLGRFTASPALLMLSLSSISRAELRARMEKLLELVAGGTVASPIDEAFPLAAAAHAHDRLESGAAFGKIVLVP</sequence>
<dbReference type="Pfam" id="PF08240">
    <property type="entry name" value="ADH_N"/>
    <property type="match status" value="1"/>
</dbReference>
<feature type="domain" description="Enoyl reductase (ER)" evidence="3">
    <location>
        <begin position="10"/>
        <end position="315"/>
    </location>
</feature>
<proteinExistence type="predicted"/>
<dbReference type="SUPFAM" id="SSF51735">
    <property type="entry name" value="NAD(P)-binding Rossmann-fold domains"/>
    <property type="match status" value="1"/>
</dbReference>
<keyword evidence="2" id="KW-0560">Oxidoreductase</keyword>
<dbReference type="EMBL" id="BMNC01000004">
    <property type="protein sequence ID" value="GGM93110.1"/>
    <property type="molecule type" value="Genomic_DNA"/>
</dbReference>
<dbReference type="Proteomes" id="UP000597656">
    <property type="component" value="Unassembled WGS sequence"/>
</dbReference>
<dbReference type="PANTHER" id="PTHR48106">
    <property type="entry name" value="QUINONE OXIDOREDUCTASE PIG3-RELATED"/>
    <property type="match status" value="1"/>
</dbReference>
<evidence type="ECO:0000256" key="2">
    <source>
        <dbReference type="ARBA" id="ARBA00023002"/>
    </source>
</evidence>
<dbReference type="RefSeq" id="WP_189155635.1">
    <property type="nucleotide sequence ID" value="NZ_BMNC01000004.1"/>
</dbReference>
<dbReference type="Gene3D" id="3.40.50.720">
    <property type="entry name" value="NAD(P)-binding Rossmann-like Domain"/>
    <property type="match status" value="1"/>
</dbReference>